<feature type="transmembrane region" description="Helical" evidence="2">
    <location>
        <begin position="347"/>
        <end position="365"/>
    </location>
</feature>
<feature type="region of interest" description="Disordered" evidence="1">
    <location>
        <begin position="41"/>
        <end position="145"/>
    </location>
</feature>
<evidence type="ECO:0000256" key="2">
    <source>
        <dbReference type="SAM" id="Phobius"/>
    </source>
</evidence>
<keyword evidence="5" id="KW-1185">Reference proteome</keyword>
<feature type="transmembrane region" description="Helical" evidence="2">
    <location>
        <begin position="315"/>
        <end position="335"/>
    </location>
</feature>
<accession>A0A830BJC7</accession>
<keyword evidence="3" id="KW-0732">Signal</keyword>
<keyword evidence="2" id="KW-1133">Transmembrane helix</keyword>
<evidence type="ECO:0000256" key="3">
    <source>
        <dbReference type="SAM" id="SignalP"/>
    </source>
</evidence>
<dbReference type="AlphaFoldDB" id="A0A830BJC7"/>
<dbReference type="OrthoDB" id="2020776at2759"/>
<evidence type="ECO:0000256" key="1">
    <source>
        <dbReference type="SAM" id="MobiDB-lite"/>
    </source>
</evidence>
<feature type="compositionally biased region" description="Basic and acidic residues" evidence="1">
    <location>
        <begin position="123"/>
        <end position="135"/>
    </location>
</feature>
<comment type="caution">
    <text evidence="4">The sequence shown here is derived from an EMBL/GenBank/DDBJ whole genome shotgun (WGS) entry which is preliminary data.</text>
</comment>
<feature type="transmembrane region" description="Helical" evidence="2">
    <location>
        <begin position="241"/>
        <end position="262"/>
    </location>
</feature>
<name>A0A830BJC7_9LAMI</name>
<dbReference type="PANTHER" id="PTHR35310:SF1">
    <property type="entry name" value="CELL WALL INTEGRITY_STRESS RESPONSE COMPONENT-LIKE PROTEIN"/>
    <property type="match status" value="1"/>
</dbReference>
<feature type="transmembrane region" description="Helical" evidence="2">
    <location>
        <begin position="209"/>
        <end position="229"/>
    </location>
</feature>
<sequence>MAPLQNLLFLYIFSLFLITPTLISAHPTRFLLESEDESFTIKKSTSSTKNTDKNNRTTIGTSKNQTKPTKISSHSSSSPANKTKPIKTTSLEYPAPATTKSQLKKLNSTSKSSKNSTSLFPKKSSDLPKNSKETKAQLGAKAQNQQPNWIDEDDDLVAEFRDLPSKFQETIVPDLEKISKTSQTYLTKYNKEFTKGFKPYVGNKYASTFASFVSFAFILIPLIIVSLIFSKIKAYFSLQKLLIFIQVYLAIYFTILCFSSLATGLEPLKFFYSTSRSTYVCVQVLQTLAYVLYLLILLMYLILVFSTETGLATKTLGLGQTFVGFAVGLHYYMTVFHRAVLHQPPKSSWKVHGLYATCFLVICLLDRVDRRKKAYLVEGGEEGKKS</sequence>
<dbReference type="EMBL" id="BMAC01000094">
    <property type="protein sequence ID" value="GFP84824.1"/>
    <property type="molecule type" value="Genomic_DNA"/>
</dbReference>
<feature type="signal peptide" evidence="3">
    <location>
        <begin position="1"/>
        <end position="25"/>
    </location>
</feature>
<reference evidence="4" key="1">
    <citation type="submission" date="2020-07" db="EMBL/GenBank/DDBJ databases">
        <title>Ethylene signaling mediates host invasion by parasitic plants.</title>
        <authorList>
            <person name="Yoshida S."/>
        </authorList>
    </citation>
    <scope>NUCLEOTIDE SEQUENCE</scope>
    <source>
        <strain evidence="4">Okayama</strain>
    </source>
</reference>
<dbReference type="PANTHER" id="PTHR35310">
    <property type="entry name" value="CELL WALL INTEGRITY/STRESS RESPONSE COMPONENT-LIKE PROTEIN"/>
    <property type="match status" value="1"/>
</dbReference>
<feature type="compositionally biased region" description="Polar residues" evidence="1">
    <location>
        <begin position="59"/>
        <end position="71"/>
    </location>
</feature>
<feature type="compositionally biased region" description="Low complexity" evidence="1">
    <location>
        <begin position="98"/>
        <end position="119"/>
    </location>
</feature>
<feature type="chain" id="PRO_5032393596" evidence="3">
    <location>
        <begin position="26"/>
        <end position="386"/>
    </location>
</feature>
<evidence type="ECO:0000313" key="5">
    <source>
        <dbReference type="Proteomes" id="UP000653305"/>
    </source>
</evidence>
<organism evidence="4 5">
    <name type="scientific">Phtheirospermum japonicum</name>
    <dbReference type="NCBI Taxonomy" id="374723"/>
    <lineage>
        <taxon>Eukaryota</taxon>
        <taxon>Viridiplantae</taxon>
        <taxon>Streptophyta</taxon>
        <taxon>Embryophyta</taxon>
        <taxon>Tracheophyta</taxon>
        <taxon>Spermatophyta</taxon>
        <taxon>Magnoliopsida</taxon>
        <taxon>eudicotyledons</taxon>
        <taxon>Gunneridae</taxon>
        <taxon>Pentapetalae</taxon>
        <taxon>asterids</taxon>
        <taxon>lamiids</taxon>
        <taxon>Lamiales</taxon>
        <taxon>Orobanchaceae</taxon>
        <taxon>Orobanchaceae incertae sedis</taxon>
        <taxon>Phtheirospermum</taxon>
    </lineage>
</organism>
<feature type="transmembrane region" description="Helical" evidence="2">
    <location>
        <begin position="282"/>
        <end position="303"/>
    </location>
</feature>
<protein>
    <submittedName>
        <fullName evidence="4">Uncharacterized protein</fullName>
    </submittedName>
</protein>
<dbReference type="Proteomes" id="UP000653305">
    <property type="component" value="Unassembled WGS sequence"/>
</dbReference>
<keyword evidence="2" id="KW-0812">Transmembrane</keyword>
<gene>
    <name evidence="4" type="ORF">PHJA_000626200</name>
</gene>
<evidence type="ECO:0000313" key="4">
    <source>
        <dbReference type="EMBL" id="GFP84824.1"/>
    </source>
</evidence>
<keyword evidence="2" id="KW-0472">Membrane</keyword>
<proteinExistence type="predicted"/>